<dbReference type="Proteomes" id="UP000294480">
    <property type="component" value="Unassembled WGS sequence"/>
</dbReference>
<keyword evidence="2" id="KW-1185">Reference proteome</keyword>
<evidence type="ECO:0000313" key="2">
    <source>
        <dbReference type="Proteomes" id="UP000294480"/>
    </source>
</evidence>
<dbReference type="AlphaFoldDB" id="A0A4V3DJP8"/>
<dbReference type="EMBL" id="SNZE01000014">
    <property type="protein sequence ID" value="TDR30965.1"/>
    <property type="molecule type" value="Genomic_DNA"/>
</dbReference>
<dbReference type="RefSeq" id="WP_133620536.1">
    <property type="nucleotide sequence ID" value="NZ_SNZE01000014.1"/>
</dbReference>
<comment type="caution">
    <text evidence="1">The sequence shown here is derived from an EMBL/GenBank/DDBJ whole genome shotgun (WGS) entry which is preliminary data.</text>
</comment>
<organism evidence="1 2">
    <name type="scientific">Hydromonas duriensis</name>
    <dbReference type="NCBI Taxonomy" id="1527608"/>
    <lineage>
        <taxon>Bacteria</taxon>
        <taxon>Pseudomonadati</taxon>
        <taxon>Pseudomonadota</taxon>
        <taxon>Betaproteobacteria</taxon>
        <taxon>Burkholderiales</taxon>
        <taxon>Burkholderiaceae</taxon>
        <taxon>Hydromonas</taxon>
    </lineage>
</organism>
<sequence length="187" mass="22411">MNEYIDISWGAAYSFFGELDSNLMDSSHEVEFTTLNMANREEAKYAIKKWIVKPFFEFPRANDKQKIAKHSLHFFMTRDGCVPGFDIWLNGIEPSFFLEKDSNGLRHSNSFTPLPQEERIRLTKQFFVWVWEELFQEPFVPLTDEEMKRYRIRTDGNFFNQTVYVGVDRRHEVTYAEDPMTWNKHVW</sequence>
<gene>
    <name evidence="1" type="ORF">DFR44_1142</name>
</gene>
<proteinExistence type="predicted"/>
<name>A0A4V3DJP8_9BURK</name>
<dbReference type="OrthoDB" id="9155963at2"/>
<evidence type="ECO:0000313" key="1">
    <source>
        <dbReference type="EMBL" id="TDR30965.1"/>
    </source>
</evidence>
<accession>A0A4V3DJP8</accession>
<protein>
    <submittedName>
        <fullName evidence="1">Uncharacterized protein</fullName>
    </submittedName>
</protein>
<reference evidence="1 2" key="1">
    <citation type="submission" date="2019-03" db="EMBL/GenBank/DDBJ databases">
        <title>Genomic Encyclopedia of Type Strains, Phase IV (KMG-IV): sequencing the most valuable type-strain genomes for metagenomic binning, comparative biology and taxonomic classification.</title>
        <authorList>
            <person name="Goeker M."/>
        </authorList>
    </citation>
    <scope>NUCLEOTIDE SEQUENCE [LARGE SCALE GENOMIC DNA]</scope>
    <source>
        <strain evidence="1 2">DSM 102852</strain>
    </source>
</reference>